<dbReference type="CDD" id="cd00610">
    <property type="entry name" value="OAT_like"/>
    <property type="match status" value="1"/>
</dbReference>
<dbReference type="Proteomes" id="UP000537260">
    <property type="component" value="Unassembled WGS sequence"/>
</dbReference>
<organism evidence="5 6">
    <name type="scientific">Glaciibacter psychrotolerans</name>
    <dbReference type="NCBI Taxonomy" id="670054"/>
    <lineage>
        <taxon>Bacteria</taxon>
        <taxon>Bacillati</taxon>
        <taxon>Actinomycetota</taxon>
        <taxon>Actinomycetes</taxon>
        <taxon>Micrococcales</taxon>
        <taxon>Microbacteriaceae</taxon>
        <taxon>Glaciibacter</taxon>
    </lineage>
</organism>
<comment type="similarity">
    <text evidence="1">Belongs to the class-III pyridoxal-phosphate-dependent aminotransferase family.</text>
</comment>
<dbReference type="Gene3D" id="3.90.1200.10">
    <property type="match status" value="1"/>
</dbReference>
<dbReference type="GO" id="GO:0030170">
    <property type="term" value="F:pyridoxal phosphate binding"/>
    <property type="evidence" value="ECO:0007669"/>
    <property type="project" value="InterPro"/>
</dbReference>
<dbReference type="AlphaFoldDB" id="A0A7Z0EHF4"/>
<dbReference type="Gene3D" id="3.40.640.10">
    <property type="entry name" value="Type I PLP-dependent aspartate aminotransferase-like (Major domain)"/>
    <property type="match status" value="1"/>
</dbReference>
<proteinExistence type="inferred from homology"/>
<protein>
    <submittedName>
        <fullName evidence="5">4-aminobutyrate aminotransferase-like enzyme/Ser/Thr protein kinase RdoA (MazF antagonist)</fullName>
    </submittedName>
</protein>
<dbReference type="SUPFAM" id="SSF56112">
    <property type="entry name" value="Protein kinase-like (PK-like)"/>
    <property type="match status" value="1"/>
</dbReference>
<comment type="caution">
    <text evidence="5">The sequence shown here is derived from an EMBL/GenBank/DDBJ whole genome shotgun (WGS) entry which is preliminary data.</text>
</comment>
<dbReference type="Pfam" id="PF00202">
    <property type="entry name" value="Aminotran_3"/>
    <property type="match status" value="1"/>
</dbReference>
<dbReference type="GO" id="GO:0008483">
    <property type="term" value="F:transaminase activity"/>
    <property type="evidence" value="ECO:0007669"/>
    <property type="project" value="UniProtKB-KW"/>
</dbReference>
<dbReference type="InterPro" id="IPR011009">
    <property type="entry name" value="Kinase-like_dom_sf"/>
</dbReference>
<evidence type="ECO:0000313" key="5">
    <source>
        <dbReference type="EMBL" id="NYJ20972.1"/>
    </source>
</evidence>
<keyword evidence="2" id="KW-0663">Pyridoxal phosphate</keyword>
<evidence type="ECO:0000259" key="4">
    <source>
        <dbReference type="Pfam" id="PF01636"/>
    </source>
</evidence>
<dbReference type="NCBIfam" id="NF004800">
    <property type="entry name" value="PRK06149.1"/>
    <property type="match status" value="1"/>
</dbReference>
<dbReference type="InterPro" id="IPR015421">
    <property type="entry name" value="PyrdxlP-dep_Trfase_major"/>
</dbReference>
<keyword evidence="5" id="KW-0808">Transferase</keyword>
<keyword evidence="5" id="KW-0032">Aminotransferase</keyword>
<dbReference type="PROSITE" id="PS00600">
    <property type="entry name" value="AA_TRANSFER_CLASS_3"/>
    <property type="match status" value="1"/>
</dbReference>
<feature type="region of interest" description="Disordered" evidence="3">
    <location>
        <begin position="570"/>
        <end position="589"/>
    </location>
</feature>
<reference evidence="5 6" key="1">
    <citation type="submission" date="2020-07" db="EMBL/GenBank/DDBJ databases">
        <title>Sequencing the genomes of 1000 actinobacteria strains.</title>
        <authorList>
            <person name="Klenk H.-P."/>
        </authorList>
    </citation>
    <scope>NUCLEOTIDE SEQUENCE [LARGE SCALE GENOMIC DNA]</scope>
    <source>
        <strain evidence="5 6">LI1</strain>
    </source>
</reference>
<dbReference type="PANTHER" id="PTHR45688">
    <property type="match status" value="1"/>
</dbReference>
<dbReference type="InterPro" id="IPR049704">
    <property type="entry name" value="Aminotrans_3_PPA_site"/>
</dbReference>
<dbReference type="EMBL" id="JACCFM010000001">
    <property type="protein sequence ID" value="NYJ20972.1"/>
    <property type="molecule type" value="Genomic_DNA"/>
</dbReference>
<dbReference type="InterPro" id="IPR005814">
    <property type="entry name" value="Aminotrans_3"/>
</dbReference>
<dbReference type="Pfam" id="PF01636">
    <property type="entry name" value="APH"/>
    <property type="match status" value="1"/>
</dbReference>
<gene>
    <name evidence="5" type="ORF">HNR05_002763</name>
</gene>
<evidence type="ECO:0000256" key="1">
    <source>
        <dbReference type="ARBA" id="ARBA00008954"/>
    </source>
</evidence>
<dbReference type="InterPro" id="IPR015424">
    <property type="entry name" value="PyrdxlP-dep_Trfase"/>
</dbReference>
<dbReference type="PANTHER" id="PTHR45688:SF13">
    <property type="entry name" value="ALANINE--GLYOXYLATE AMINOTRANSFERASE 2-LIKE"/>
    <property type="match status" value="1"/>
</dbReference>
<feature type="domain" description="Aminoglycoside phosphotransferase" evidence="4">
    <location>
        <begin position="36"/>
        <end position="261"/>
    </location>
</feature>
<dbReference type="InterPro" id="IPR002575">
    <property type="entry name" value="Aminoglycoside_PTrfase"/>
</dbReference>
<evidence type="ECO:0000313" key="6">
    <source>
        <dbReference type="Proteomes" id="UP000537260"/>
    </source>
</evidence>
<keyword evidence="5" id="KW-0418">Kinase</keyword>
<keyword evidence="6" id="KW-1185">Reference proteome</keyword>
<evidence type="ECO:0000256" key="2">
    <source>
        <dbReference type="ARBA" id="ARBA00022898"/>
    </source>
</evidence>
<evidence type="ECO:0000256" key="3">
    <source>
        <dbReference type="SAM" id="MobiDB-lite"/>
    </source>
</evidence>
<name>A0A7Z0EHF4_9MICO</name>
<accession>A0A7Z0EHF4</accession>
<dbReference type="SUPFAM" id="SSF53383">
    <property type="entry name" value="PLP-dependent transferases"/>
    <property type="match status" value="1"/>
</dbReference>
<dbReference type="GO" id="GO:0016301">
    <property type="term" value="F:kinase activity"/>
    <property type="evidence" value="ECO:0007669"/>
    <property type="project" value="UniProtKB-KW"/>
</dbReference>
<dbReference type="Gene3D" id="3.90.1150.10">
    <property type="entry name" value="Aspartate Aminotransferase, domain 1"/>
    <property type="match status" value="1"/>
</dbReference>
<dbReference type="InterPro" id="IPR015422">
    <property type="entry name" value="PyrdxlP-dep_Trfase_small"/>
</dbReference>
<dbReference type="RefSeq" id="WP_343062600.1">
    <property type="nucleotide sequence ID" value="NZ_JACCFM010000001.1"/>
</dbReference>
<sequence>MFDFFEGRELVRPAVTMAEAQTIATDLFGLVGPTTVTELGSQQDRNFRIDHTDVDGVTSYLLKVDNALFSEQELSAQGAAMEHLAGSGLRIPTPIAGVDGRTRQYFASPTGPLPVRMFSFLHGGSLAEVKHFDTSVIGELGEISATVARALATFPVDGLDRTLQWDLRNAHRVIRHLIGSVPDAARSATLSGIAAEAAERVARVAGALRVQPIHGDVTDDNVICARQSNGRLMPDGVIDFGDLGLGWLVAELAVTTASVLHHVPDEPFAVFEVVRRFNEVLPLTDEEIAVIWPLVVLRGAVLVVSGEHQTSIEAGNSYAEERMGLEWEVFAAASRIGWDEAEAMIRWAIGRPTAERSAAEPAAGASLIRGLRAEAVEVLDLGTTSPMLNDGRWLDADVEWALALGALDAHGSPDPVIVAPYGQYRLTRSTPDLQTEPATFSLIAELFLTAGSELCAPMAGEIVRVVGDEVVLGLMPGRHGQELVVSGISVSASLASGGATVAAGTTLGQVNPVGSHRTRRGEAVGRVRAQLRSVPDLSAPDFVTPTRAPAWVSLTADPAALIGLAPADTTRGAASVGPTPDSTRAPVLDDPQNEVDRRARIFAAAQERYYEHPPQIERGWKQHLIATDGRCYLDMVNNVAGIGHAHPQLSRAVFEQMQLLNTNSRFLYRALADLSERLVELAPDPSLDTVLLVNSGSEAVDLALRLARIHTGRSTVVALREAYHGWTMASDAVTTSAYDNPYALANRPDWVVVADVPNTYRGAHRGADAGARYRDDFTAQLEALGERQADLAAFICEPVLGNAGGVMLPDGYLAGVYSDVRERGGLCIADEVQVGYGRLGTHFWGVEQQGVVPDIITIAKAMGNSYPIGAVLTRKDIAESLAREGNFFSSAGGSPVGSVAGLAVLNVMRDEGLQENARVVGAHLVSRVQNLMERHPLIGAVHGLGLYLGIELVRDRVSLEPADAETAAICERMRQRGVIVQPTSERQNVLKVKPPLCLTLASADFFVDQLDEVLSSGW</sequence>